<dbReference type="AlphaFoldDB" id="A0A0J1GFT9"/>
<evidence type="ECO:0000259" key="1">
    <source>
        <dbReference type="Pfam" id="PF13271"/>
    </source>
</evidence>
<evidence type="ECO:0000313" key="2">
    <source>
        <dbReference type="EMBL" id="KLU98564.1"/>
    </source>
</evidence>
<comment type="caution">
    <text evidence="2">The sequence shown here is derived from an EMBL/GenBank/DDBJ whole genome shotgun (WGS) entry which is preliminary data.</text>
</comment>
<organism evidence="2 3">
    <name type="scientific">Photobacterium aphoticum</name>
    <dbReference type="NCBI Taxonomy" id="754436"/>
    <lineage>
        <taxon>Bacteria</taxon>
        <taxon>Pseudomonadati</taxon>
        <taxon>Pseudomonadota</taxon>
        <taxon>Gammaproteobacteria</taxon>
        <taxon>Vibrionales</taxon>
        <taxon>Vibrionaceae</taxon>
        <taxon>Photobacterium</taxon>
    </lineage>
</organism>
<keyword evidence="3" id="KW-1185">Reference proteome</keyword>
<gene>
    <name evidence="2" type="ORF">ABT58_21985</name>
</gene>
<dbReference type="EMBL" id="LDOV01000050">
    <property type="protein sequence ID" value="KLU98564.1"/>
    <property type="molecule type" value="Genomic_DNA"/>
</dbReference>
<reference evidence="2 3" key="1">
    <citation type="submission" date="2015-05" db="EMBL/GenBank/DDBJ databases">
        <title>Photobacterium galathea sp. nov.</title>
        <authorList>
            <person name="Machado H."/>
            <person name="Gram L."/>
        </authorList>
    </citation>
    <scope>NUCLEOTIDE SEQUENCE [LARGE SCALE GENOMIC DNA]</scope>
    <source>
        <strain evidence="2 3">DSM 25995</strain>
    </source>
</reference>
<dbReference type="Pfam" id="PF13271">
    <property type="entry name" value="DUF4062"/>
    <property type="match status" value="1"/>
</dbReference>
<dbReference type="Proteomes" id="UP000036426">
    <property type="component" value="Unassembled WGS sequence"/>
</dbReference>
<evidence type="ECO:0000313" key="3">
    <source>
        <dbReference type="Proteomes" id="UP000036426"/>
    </source>
</evidence>
<dbReference type="PATRIC" id="fig|754436.4.peg.4621"/>
<accession>A0A0J1GFT9</accession>
<proteinExistence type="predicted"/>
<dbReference type="RefSeq" id="WP_047876585.1">
    <property type="nucleotide sequence ID" value="NZ_BMYC01000036.1"/>
</dbReference>
<dbReference type="OrthoDB" id="72299at2"/>
<protein>
    <recommendedName>
        <fullName evidence="1">DUF4062 domain-containing protein</fullName>
    </recommendedName>
</protein>
<dbReference type="InterPro" id="IPR025139">
    <property type="entry name" value="DUF4062"/>
</dbReference>
<sequence length="324" mass="37300">MAKPRIFVSSTYYDLKHVRSDIERFILEQGYDPILNERGHIAYGSREKLEEYCYKEVSQCDILVSIIGGRFGSSSTDEFSISNRELLEASRLGKQIYIFIDAAVASEYRTYQANKDIPGVKYPAVDDPKVYDFIEKVYNMPKNNTVHTFSCAADITIYLKEQWAGLFQRLLGDESKKSEVDIIQQLTETSDTLNQLVAFLVAEKQDSQVAISQILTINHPIFHEIERKADIPFRVFFETLGEMINIFDRLGYKLIPKSDFDAKDGYASWVLSDDINIVRISKEAFHVEYSDDDEKNISYSSKLKMFTSSDWSPELVEKDTKIPF</sequence>
<feature type="domain" description="DUF4062" evidence="1">
    <location>
        <begin position="5"/>
        <end position="89"/>
    </location>
</feature>
<name>A0A0J1GFT9_9GAMM</name>